<evidence type="ECO:0000313" key="2">
    <source>
        <dbReference type="EMBL" id="OBU07496.1"/>
    </source>
</evidence>
<proteinExistence type="predicted"/>
<sequence>MKIWIMIALVFGFSLTSHAYTNTQPVPRDQAMTYIIKYSGSTTNAGKEKVLNQFDTLIRQHPDDIALRQLYSDLLIVDTRYDKAITQLNIINQDTQVPSLKLMECMLTERIKLPHNICYRDVISLFEKNNLKDFNYLLALHLGESPDFELHKKNWLETHTLSDEQKKVIALNPRALVNTYYP</sequence>
<reference evidence="3" key="1">
    <citation type="submission" date="2016-06" db="EMBL/GenBank/DDBJ databases">
        <authorList>
            <person name="Butler K."/>
        </authorList>
    </citation>
    <scope>NUCLEOTIDE SEQUENCE [LARGE SCALE GENOMIC DNA]</scope>
    <source>
        <strain evidence="3">GCSL-Mp20</strain>
    </source>
</reference>
<accession>A0A1B8HEK4</accession>
<comment type="caution">
    <text evidence="2">The sequence shown here is derived from an EMBL/GenBank/DDBJ whole genome shotgun (WGS) entry which is preliminary data.</text>
</comment>
<feature type="signal peptide" evidence="1">
    <location>
        <begin position="1"/>
        <end position="19"/>
    </location>
</feature>
<evidence type="ECO:0008006" key="4">
    <source>
        <dbReference type="Google" id="ProtNLM"/>
    </source>
</evidence>
<dbReference type="Proteomes" id="UP000092377">
    <property type="component" value="Unassembled WGS sequence"/>
</dbReference>
<keyword evidence="1" id="KW-0732">Signal</keyword>
<organism evidence="2 3">
    <name type="scientific">Morganella psychrotolerans</name>
    <dbReference type="NCBI Taxonomy" id="368603"/>
    <lineage>
        <taxon>Bacteria</taxon>
        <taxon>Pseudomonadati</taxon>
        <taxon>Pseudomonadota</taxon>
        <taxon>Gammaproteobacteria</taxon>
        <taxon>Enterobacterales</taxon>
        <taxon>Morganellaceae</taxon>
        <taxon>Morganella</taxon>
    </lineage>
</organism>
<dbReference type="RefSeq" id="WP_067402208.1">
    <property type="nucleotide sequence ID" value="NZ_LZEY01000023.1"/>
</dbReference>
<gene>
    <name evidence="2" type="ORF">AYY18_04475</name>
</gene>
<dbReference type="OrthoDB" id="6460606at2"/>
<evidence type="ECO:0000256" key="1">
    <source>
        <dbReference type="SAM" id="SignalP"/>
    </source>
</evidence>
<protein>
    <recommendedName>
        <fullName evidence="4">Tetratricopeptide repeat protein</fullName>
    </recommendedName>
</protein>
<dbReference type="EMBL" id="LZEY01000023">
    <property type="protein sequence ID" value="OBU07496.1"/>
    <property type="molecule type" value="Genomic_DNA"/>
</dbReference>
<feature type="chain" id="PRO_5008609612" description="Tetratricopeptide repeat protein" evidence="1">
    <location>
        <begin position="20"/>
        <end position="182"/>
    </location>
</feature>
<keyword evidence="3" id="KW-1185">Reference proteome</keyword>
<name>A0A1B8HEK4_9GAMM</name>
<evidence type="ECO:0000313" key="3">
    <source>
        <dbReference type="Proteomes" id="UP000092377"/>
    </source>
</evidence>
<dbReference type="AlphaFoldDB" id="A0A1B8HEK4"/>
<dbReference type="SUPFAM" id="SSF144059">
    <property type="entry name" value="ImpE-like"/>
    <property type="match status" value="1"/>
</dbReference>